<organism evidence="8 9">
    <name type="scientific">Aeromonas cavernicola</name>
    <dbReference type="NCBI Taxonomy" id="1006623"/>
    <lineage>
        <taxon>Bacteria</taxon>
        <taxon>Pseudomonadati</taxon>
        <taxon>Pseudomonadota</taxon>
        <taxon>Gammaproteobacteria</taxon>
        <taxon>Aeromonadales</taxon>
        <taxon>Aeromonadaceae</taxon>
        <taxon>Aeromonas</taxon>
    </lineage>
</organism>
<dbReference type="PANTHER" id="PTHR42920">
    <property type="entry name" value="OS03G0707200 PROTEIN-RELATED"/>
    <property type="match status" value="1"/>
</dbReference>
<protein>
    <submittedName>
        <fullName evidence="8">EamA family transporter</fullName>
    </submittedName>
</protein>
<feature type="transmembrane region" description="Helical" evidence="6">
    <location>
        <begin position="157"/>
        <end position="174"/>
    </location>
</feature>
<evidence type="ECO:0000256" key="4">
    <source>
        <dbReference type="ARBA" id="ARBA00022989"/>
    </source>
</evidence>
<evidence type="ECO:0000256" key="5">
    <source>
        <dbReference type="ARBA" id="ARBA00023136"/>
    </source>
</evidence>
<feature type="transmembrane region" description="Helical" evidence="6">
    <location>
        <begin position="95"/>
        <end position="117"/>
    </location>
</feature>
<keyword evidence="4 6" id="KW-1133">Transmembrane helix</keyword>
<feature type="transmembrane region" description="Helical" evidence="6">
    <location>
        <begin position="124"/>
        <end position="145"/>
    </location>
</feature>
<dbReference type="RefSeq" id="WP_100294510.1">
    <property type="nucleotide sequence ID" value="NZ_PGGC01000111.1"/>
</dbReference>
<dbReference type="PANTHER" id="PTHR42920:SF11">
    <property type="entry name" value="INNER MEMBRANE PROTEIN YTFF"/>
    <property type="match status" value="1"/>
</dbReference>
<dbReference type="Gene3D" id="1.10.3730.20">
    <property type="match status" value="1"/>
</dbReference>
<dbReference type="Proteomes" id="UP000235861">
    <property type="component" value="Unassembled WGS sequence"/>
</dbReference>
<dbReference type="EMBL" id="PGGC01000111">
    <property type="protein sequence ID" value="PJG58420.1"/>
    <property type="molecule type" value="Genomic_DNA"/>
</dbReference>
<evidence type="ECO:0000313" key="8">
    <source>
        <dbReference type="EMBL" id="PJG58420.1"/>
    </source>
</evidence>
<dbReference type="OrthoDB" id="4167046at2"/>
<keyword evidence="9" id="KW-1185">Reference proteome</keyword>
<evidence type="ECO:0000313" key="9">
    <source>
        <dbReference type="Proteomes" id="UP000235861"/>
    </source>
</evidence>
<dbReference type="Pfam" id="PF00892">
    <property type="entry name" value="EamA"/>
    <property type="match status" value="2"/>
</dbReference>
<feature type="transmembrane region" description="Helical" evidence="6">
    <location>
        <begin position="38"/>
        <end position="58"/>
    </location>
</feature>
<feature type="transmembrane region" description="Helical" evidence="6">
    <location>
        <begin position="186"/>
        <end position="208"/>
    </location>
</feature>
<feature type="domain" description="EamA" evidence="7">
    <location>
        <begin position="154"/>
        <end position="284"/>
    </location>
</feature>
<feature type="transmembrane region" description="Helical" evidence="6">
    <location>
        <begin position="214"/>
        <end position="232"/>
    </location>
</feature>
<dbReference type="SUPFAM" id="SSF103481">
    <property type="entry name" value="Multidrug resistance efflux transporter EmrE"/>
    <property type="match status" value="2"/>
</dbReference>
<sequence length="301" mass="32402">MRIFSPLLFPLSAVLIWASNTVVSKAAAGVLDPAAISFYRWVIAALTLTPFCLPALWRQRHQIRPWLGKIALLALLGMVLYQCLAYYAAHSTSATNMGVIGSLLPLLTLLLGALLFGSRPGKQALAGMSLSLFGVCWLLSLGHPLALLHNGINPGDGMMLLGSASYALYGLLIRRWQLPFGPWLNLYLQVLMAVLLLIPVALSAQSLAIPAQGWGMVLFAGIASSLFAAYCWMRGLAYMGADRASVFMNLLPLCTALIAVITLGEPIHDYHLLGGGLILAGVMISQFNSTARPNRHPPRTP</sequence>
<name>A0A2H9U334_9GAMM</name>
<evidence type="ECO:0000259" key="7">
    <source>
        <dbReference type="Pfam" id="PF00892"/>
    </source>
</evidence>
<evidence type="ECO:0000256" key="6">
    <source>
        <dbReference type="SAM" id="Phobius"/>
    </source>
</evidence>
<dbReference type="InterPro" id="IPR051258">
    <property type="entry name" value="Diverse_Substrate_Transporter"/>
</dbReference>
<feature type="transmembrane region" description="Helical" evidence="6">
    <location>
        <begin position="244"/>
        <end position="264"/>
    </location>
</feature>
<dbReference type="GO" id="GO:0005886">
    <property type="term" value="C:plasma membrane"/>
    <property type="evidence" value="ECO:0007669"/>
    <property type="project" value="UniProtKB-SubCell"/>
</dbReference>
<keyword evidence="3 6" id="KW-0812">Transmembrane</keyword>
<comment type="subcellular location">
    <subcellularLocation>
        <location evidence="1">Cell membrane</location>
        <topology evidence="1">Multi-pass membrane protein</topology>
    </subcellularLocation>
</comment>
<evidence type="ECO:0000256" key="1">
    <source>
        <dbReference type="ARBA" id="ARBA00004651"/>
    </source>
</evidence>
<dbReference type="InterPro" id="IPR000620">
    <property type="entry name" value="EamA_dom"/>
</dbReference>
<keyword evidence="2" id="KW-1003">Cell membrane</keyword>
<feature type="transmembrane region" description="Helical" evidence="6">
    <location>
        <begin position="270"/>
        <end position="289"/>
    </location>
</feature>
<evidence type="ECO:0000256" key="3">
    <source>
        <dbReference type="ARBA" id="ARBA00022692"/>
    </source>
</evidence>
<dbReference type="AlphaFoldDB" id="A0A2H9U334"/>
<gene>
    <name evidence="8" type="ORF">CUC53_12750</name>
</gene>
<feature type="domain" description="EamA" evidence="7">
    <location>
        <begin position="7"/>
        <end position="139"/>
    </location>
</feature>
<keyword evidence="5 6" id="KW-0472">Membrane</keyword>
<dbReference type="InterPro" id="IPR037185">
    <property type="entry name" value="EmrE-like"/>
</dbReference>
<feature type="transmembrane region" description="Helical" evidence="6">
    <location>
        <begin position="70"/>
        <end position="89"/>
    </location>
</feature>
<reference evidence="8 9" key="1">
    <citation type="submission" date="2017-11" db="EMBL/GenBank/DDBJ databases">
        <title>Draft genome sequence of environmental isolate Aeromonas cavernicola sp. nov. MDC 2508.</title>
        <authorList>
            <person name="Colston S.M."/>
            <person name="Navarro A."/>
            <person name="Martinez-Murcia A.J."/>
            <person name="Graf J."/>
        </authorList>
    </citation>
    <scope>NUCLEOTIDE SEQUENCE [LARGE SCALE GENOMIC DNA]</scope>
    <source>
        <strain evidence="8 9">MDC 2508</strain>
    </source>
</reference>
<accession>A0A2H9U334</accession>
<evidence type="ECO:0000256" key="2">
    <source>
        <dbReference type="ARBA" id="ARBA00022475"/>
    </source>
</evidence>
<proteinExistence type="predicted"/>
<comment type="caution">
    <text evidence="8">The sequence shown here is derived from an EMBL/GenBank/DDBJ whole genome shotgun (WGS) entry which is preliminary data.</text>
</comment>